<dbReference type="EMBL" id="LAZR01064406">
    <property type="protein sequence ID" value="KKK57581.1"/>
    <property type="molecule type" value="Genomic_DNA"/>
</dbReference>
<keyword evidence="1" id="KW-0812">Transmembrane</keyword>
<feature type="transmembrane region" description="Helical" evidence="1">
    <location>
        <begin position="6"/>
        <end position="25"/>
    </location>
</feature>
<keyword evidence="1" id="KW-0472">Membrane</keyword>
<evidence type="ECO:0000256" key="1">
    <source>
        <dbReference type="SAM" id="Phobius"/>
    </source>
</evidence>
<name>A0A0F8ZBZ0_9ZZZZ</name>
<feature type="non-terminal residue" evidence="2">
    <location>
        <position position="84"/>
    </location>
</feature>
<sequence>METALIIGAWVVIAAVVLIGVRLLVGPKSMQEAPPRPTFQPVQEYQPRCPVHQDQQLVAGGLQLSHVVTLQCPIPSCFTTLMYS</sequence>
<reference evidence="2" key="1">
    <citation type="journal article" date="2015" name="Nature">
        <title>Complex archaea that bridge the gap between prokaryotes and eukaryotes.</title>
        <authorList>
            <person name="Spang A."/>
            <person name="Saw J.H."/>
            <person name="Jorgensen S.L."/>
            <person name="Zaremba-Niedzwiedzka K."/>
            <person name="Martijn J."/>
            <person name="Lind A.E."/>
            <person name="van Eijk R."/>
            <person name="Schleper C."/>
            <person name="Guy L."/>
            <person name="Ettema T.J."/>
        </authorList>
    </citation>
    <scope>NUCLEOTIDE SEQUENCE</scope>
</reference>
<protein>
    <submittedName>
        <fullName evidence="2">Uncharacterized protein</fullName>
    </submittedName>
</protein>
<comment type="caution">
    <text evidence="2">The sequence shown here is derived from an EMBL/GenBank/DDBJ whole genome shotgun (WGS) entry which is preliminary data.</text>
</comment>
<proteinExistence type="predicted"/>
<evidence type="ECO:0000313" key="2">
    <source>
        <dbReference type="EMBL" id="KKK57581.1"/>
    </source>
</evidence>
<organism evidence="2">
    <name type="scientific">marine sediment metagenome</name>
    <dbReference type="NCBI Taxonomy" id="412755"/>
    <lineage>
        <taxon>unclassified sequences</taxon>
        <taxon>metagenomes</taxon>
        <taxon>ecological metagenomes</taxon>
    </lineage>
</organism>
<keyword evidence="1" id="KW-1133">Transmembrane helix</keyword>
<gene>
    <name evidence="2" type="ORF">LCGC14_3053020</name>
</gene>
<accession>A0A0F8ZBZ0</accession>
<dbReference type="AlphaFoldDB" id="A0A0F8ZBZ0"/>